<proteinExistence type="predicted"/>
<reference evidence="2" key="1">
    <citation type="submission" date="2013-12" db="EMBL/GenBank/DDBJ databases">
        <title>The Genome Sequence of Aphanomyces invadans NJM9701.</title>
        <authorList>
            <consortium name="The Broad Institute Genomics Platform"/>
            <person name="Russ C."/>
            <person name="Tyler B."/>
            <person name="van West P."/>
            <person name="Dieguez-Uribeondo J."/>
            <person name="Young S.K."/>
            <person name="Zeng Q."/>
            <person name="Gargeya S."/>
            <person name="Fitzgerald M."/>
            <person name="Abouelleil A."/>
            <person name="Alvarado L."/>
            <person name="Chapman S.B."/>
            <person name="Gainer-Dewar J."/>
            <person name="Goldberg J."/>
            <person name="Griggs A."/>
            <person name="Gujja S."/>
            <person name="Hansen M."/>
            <person name="Howarth C."/>
            <person name="Imamovic A."/>
            <person name="Ireland A."/>
            <person name="Larimer J."/>
            <person name="McCowan C."/>
            <person name="Murphy C."/>
            <person name="Pearson M."/>
            <person name="Poon T.W."/>
            <person name="Priest M."/>
            <person name="Roberts A."/>
            <person name="Saif S."/>
            <person name="Shea T."/>
            <person name="Sykes S."/>
            <person name="Wortman J."/>
            <person name="Nusbaum C."/>
            <person name="Birren B."/>
        </authorList>
    </citation>
    <scope>NUCLEOTIDE SEQUENCE [LARGE SCALE GENOMIC DNA]</scope>
    <source>
        <strain evidence="2">NJM9701</strain>
    </source>
</reference>
<accession>A0A024TH09</accession>
<organism evidence="2">
    <name type="scientific">Aphanomyces invadans</name>
    <dbReference type="NCBI Taxonomy" id="157072"/>
    <lineage>
        <taxon>Eukaryota</taxon>
        <taxon>Sar</taxon>
        <taxon>Stramenopiles</taxon>
        <taxon>Oomycota</taxon>
        <taxon>Saprolegniomycetes</taxon>
        <taxon>Saprolegniales</taxon>
        <taxon>Verrucalvaceae</taxon>
        <taxon>Aphanomyces</taxon>
    </lineage>
</organism>
<feature type="chain" id="PRO_5001537577" description="Secreted protein" evidence="1">
    <location>
        <begin position="26"/>
        <end position="109"/>
    </location>
</feature>
<evidence type="ECO:0000313" key="2">
    <source>
        <dbReference type="EMBL" id="ETV93343.1"/>
    </source>
</evidence>
<gene>
    <name evidence="2" type="ORF">H310_12608</name>
</gene>
<name>A0A024TH09_9STRA</name>
<protein>
    <recommendedName>
        <fullName evidence="3">Secreted protein</fullName>
    </recommendedName>
</protein>
<sequence length="109" mass="11656">MRMTRPWYVNPSAPFALIWIGPIVAVSNLAEPPRPVPGMPHSYVNTAPAKVNRSKPYSSHCTPTNTVMLAVDATQMPTTNSGNGIENIVSIPNAMAVPMATRKATRAGV</sequence>
<feature type="signal peptide" evidence="1">
    <location>
        <begin position="1"/>
        <end position="25"/>
    </location>
</feature>
<dbReference type="GeneID" id="20089658"/>
<evidence type="ECO:0008006" key="3">
    <source>
        <dbReference type="Google" id="ProtNLM"/>
    </source>
</evidence>
<dbReference type="RefSeq" id="XP_008877979.1">
    <property type="nucleotide sequence ID" value="XM_008879757.1"/>
</dbReference>
<dbReference type="AlphaFoldDB" id="A0A024TH09"/>
<keyword evidence="1" id="KW-0732">Signal</keyword>
<evidence type="ECO:0000256" key="1">
    <source>
        <dbReference type="SAM" id="SignalP"/>
    </source>
</evidence>
<dbReference type="EMBL" id="KI913992">
    <property type="protein sequence ID" value="ETV93343.1"/>
    <property type="molecule type" value="Genomic_DNA"/>
</dbReference>
<dbReference type="VEuPathDB" id="FungiDB:H310_12608"/>